<dbReference type="OrthoDB" id="414243at2759"/>
<dbReference type="GO" id="GO:0004364">
    <property type="term" value="F:glutathione transferase activity"/>
    <property type="evidence" value="ECO:0007669"/>
    <property type="project" value="TreeGrafter"/>
</dbReference>
<dbReference type="InterPro" id="IPR004045">
    <property type="entry name" value="Glutathione_S-Trfase_N"/>
</dbReference>
<dbReference type="Pfam" id="PF14497">
    <property type="entry name" value="GST_C_3"/>
    <property type="match status" value="1"/>
</dbReference>
<sequence>MKTLSLDQAYDAESQARVEQISHMKDSKFVLHYFPVHTYVTSIRFQLIFAGVEWEDKLQDFDTFSSIKSEQPFGTLPVLYETTTDGDGYLARKFDQLGANECQKLQHMMIVSIHKTMSKHWLYSYVMNGNEQEKAKVKKKMYDEYFPAYLAKMEKVAMRNGFNGHFVGEKFSLIDAKFVGLFDKFIAMDTDDFITKQAYPALFKVKQTLDTYPPIAEYRKSETYAKITANVNASFANRKNLPFDLCKADIY</sequence>
<dbReference type="GO" id="GO:0006749">
    <property type="term" value="P:glutathione metabolic process"/>
    <property type="evidence" value="ECO:0007669"/>
    <property type="project" value="TreeGrafter"/>
</dbReference>
<dbReference type="EMBL" id="JAAAJB010000189">
    <property type="protein sequence ID" value="KAG0262389.1"/>
    <property type="molecule type" value="Genomic_DNA"/>
</dbReference>
<protein>
    <submittedName>
        <fullName evidence="3">Glutathione S-transferase S1</fullName>
    </submittedName>
</protein>
<reference evidence="3" key="1">
    <citation type="journal article" date="2020" name="Fungal Divers.">
        <title>Resolving the Mortierellaceae phylogeny through synthesis of multi-gene phylogenetics and phylogenomics.</title>
        <authorList>
            <person name="Vandepol N."/>
            <person name="Liber J."/>
            <person name="Desiro A."/>
            <person name="Na H."/>
            <person name="Kennedy M."/>
            <person name="Barry K."/>
            <person name="Grigoriev I.V."/>
            <person name="Miller A.N."/>
            <person name="O'Donnell K."/>
            <person name="Stajich J.E."/>
            <person name="Bonito G."/>
        </authorList>
    </citation>
    <scope>NUCLEOTIDE SEQUENCE</scope>
    <source>
        <strain evidence="3">BC1065</strain>
    </source>
</reference>
<organism evidence="3 4">
    <name type="scientific">Actinomortierella ambigua</name>
    <dbReference type="NCBI Taxonomy" id="1343610"/>
    <lineage>
        <taxon>Eukaryota</taxon>
        <taxon>Fungi</taxon>
        <taxon>Fungi incertae sedis</taxon>
        <taxon>Mucoromycota</taxon>
        <taxon>Mortierellomycotina</taxon>
        <taxon>Mortierellomycetes</taxon>
        <taxon>Mortierellales</taxon>
        <taxon>Mortierellaceae</taxon>
        <taxon>Actinomortierella</taxon>
    </lineage>
</organism>
<dbReference type="Proteomes" id="UP000807716">
    <property type="component" value="Unassembled WGS sequence"/>
</dbReference>
<feature type="domain" description="GST N-terminal" evidence="1">
    <location>
        <begin position="27"/>
        <end position="98"/>
    </location>
</feature>
<dbReference type="SUPFAM" id="SSF52833">
    <property type="entry name" value="Thioredoxin-like"/>
    <property type="match status" value="1"/>
</dbReference>
<dbReference type="AlphaFoldDB" id="A0A9P6U707"/>
<dbReference type="Gene3D" id="1.20.1050.10">
    <property type="match status" value="1"/>
</dbReference>
<dbReference type="InterPro" id="IPR050213">
    <property type="entry name" value="GST_superfamily"/>
</dbReference>
<evidence type="ECO:0000259" key="1">
    <source>
        <dbReference type="PROSITE" id="PS50404"/>
    </source>
</evidence>
<evidence type="ECO:0000259" key="2">
    <source>
        <dbReference type="PROSITE" id="PS50405"/>
    </source>
</evidence>
<dbReference type="InterPro" id="IPR004046">
    <property type="entry name" value="GST_C"/>
</dbReference>
<dbReference type="PROSITE" id="PS50405">
    <property type="entry name" value="GST_CTER"/>
    <property type="match status" value="1"/>
</dbReference>
<gene>
    <name evidence="3" type="primary">GSTS1_1</name>
    <name evidence="3" type="ORF">DFQ27_002371</name>
</gene>
<name>A0A9P6U707_9FUNG</name>
<dbReference type="InterPro" id="IPR036249">
    <property type="entry name" value="Thioredoxin-like_sf"/>
</dbReference>
<accession>A0A9P6U707</accession>
<dbReference type="Gene3D" id="3.40.30.10">
    <property type="entry name" value="Glutaredoxin"/>
    <property type="match status" value="1"/>
</dbReference>
<keyword evidence="4" id="KW-1185">Reference proteome</keyword>
<evidence type="ECO:0000313" key="3">
    <source>
        <dbReference type="EMBL" id="KAG0262389.1"/>
    </source>
</evidence>
<feature type="domain" description="GST C-terminal" evidence="2">
    <location>
        <begin position="99"/>
        <end position="243"/>
    </location>
</feature>
<dbReference type="PANTHER" id="PTHR11571">
    <property type="entry name" value="GLUTATHIONE S-TRANSFERASE"/>
    <property type="match status" value="1"/>
</dbReference>
<dbReference type="InterPro" id="IPR010987">
    <property type="entry name" value="Glutathione-S-Trfase_C-like"/>
</dbReference>
<dbReference type="InterPro" id="IPR036282">
    <property type="entry name" value="Glutathione-S-Trfase_C_sf"/>
</dbReference>
<evidence type="ECO:0000313" key="4">
    <source>
        <dbReference type="Proteomes" id="UP000807716"/>
    </source>
</evidence>
<comment type="caution">
    <text evidence="3">The sequence shown here is derived from an EMBL/GenBank/DDBJ whole genome shotgun (WGS) entry which is preliminary data.</text>
</comment>
<dbReference type="PROSITE" id="PS50404">
    <property type="entry name" value="GST_NTER"/>
    <property type="match status" value="1"/>
</dbReference>
<dbReference type="SUPFAM" id="SSF47616">
    <property type="entry name" value="GST C-terminal domain-like"/>
    <property type="match status" value="1"/>
</dbReference>
<proteinExistence type="predicted"/>